<dbReference type="InterPro" id="IPR011251">
    <property type="entry name" value="Luciferase-like_dom"/>
</dbReference>
<accession>A0A502D5D7</accession>
<protein>
    <submittedName>
        <fullName evidence="2">LLM class flavin-dependent oxidoreductase</fullName>
    </submittedName>
</protein>
<evidence type="ECO:0000259" key="1">
    <source>
        <dbReference type="Pfam" id="PF00296"/>
    </source>
</evidence>
<dbReference type="CDD" id="cd01097">
    <property type="entry name" value="Tetrahydromethanopterin_reductase"/>
    <property type="match status" value="1"/>
</dbReference>
<dbReference type="Pfam" id="PF00296">
    <property type="entry name" value="Bac_luciferase"/>
    <property type="match status" value="1"/>
</dbReference>
<proteinExistence type="predicted"/>
<organism evidence="2 3">
    <name type="scientific">Pedococcus bigeumensis</name>
    <dbReference type="NCBI Taxonomy" id="433644"/>
    <lineage>
        <taxon>Bacteria</taxon>
        <taxon>Bacillati</taxon>
        <taxon>Actinomycetota</taxon>
        <taxon>Actinomycetes</taxon>
        <taxon>Micrococcales</taxon>
        <taxon>Intrasporangiaceae</taxon>
        <taxon>Pedococcus</taxon>
    </lineage>
</organism>
<evidence type="ECO:0000313" key="2">
    <source>
        <dbReference type="EMBL" id="TPG19286.1"/>
    </source>
</evidence>
<feature type="domain" description="Luciferase-like" evidence="1">
    <location>
        <begin position="10"/>
        <end position="224"/>
    </location>
</feature>
<dbReference type="EMBL" id="RCZM01000001">
    <property type="protein sequence ID" value="TPG19286.1"/>
    <property type="molecule type" value="Genomic_DNA"/>
</dbReference>
<dbReference type="OrthoDB" id="5241778at2"/>
<gene>
    <name evidence="2" type="ORF">EAH86_01935</name>
</gene>
<dbReference type="Gene3D" id="3.20.20.30">
    <property type="entry name" value="Luciferase-like domain"/>
    <property type="match status" value="1"/>
</dbReference>
<evidence type="ECO:0000313" key="3">
    <source>
        <dbReference type="Proteomes" id="UP000317722"/>
    </source>
</evidence>
<comment type="caution">
    <text evidence="2">The sequence shown here is derived from an EMBL/GenBank/DDBJ whole genome shotgun (WGS) entry which is preliminary data.</text>
</comment>
<sequence>MGRVGAIFTPYSPPEALRDAARAADEAGLPELWLWEDCFRESAFATASAVLAWTTRLRVGIGVAPMPLRNVALTAMEIATVERLFPGRLIPGVGHGVVPWMEQVGARVASPLTLMHEYVPALRSLLAGDEVSTTGRYVSLDRVRLDWPPATAPAVMVAGEGPKTVRLTGEVGDGTVLPGGSNPDRVARTRELALEGRAAAGRDEAHELVVFVSAAFGGDAARAQLAGDLVRWTGSADPALMVVGETADVAAAIAPFFTAGATCVLLQPREGETDLASFMANVGVVNRLVGQG</sequence>
<dbReference type="PANTHER" id="PTHR43244">
    <property type="match status" value="1"/>
</dbReference>
<keyword evidence="3" id="KW-1185">Reference proteome</keyword>
<reference evidence="2 3" key="1">
    <citation type="journal article" date="2019" name="Environ. Microbiol.">
        <title>Species interactions and distinct microbial communities in high Arctic permafrost affected cryosols are associated with the CH4 and CO2 gas fluxes.</title>
        <authorList>
            <person name="Altshuler I."/>
            <person name="Hamel J."/>
            <person name="Turney S."/>
            <person name="Magnuson E."/>
            <person name="Levesque R."/>
            <person name="Greer C."/>
            <person name="Whyte L.G."/>
        </authorList>
    </citation>
    <scope>NUCLEOTIDE SEQUENCE [LARGE SCALE GENOMIC DNA]</scope>
    <source>
        <strain evidence="2 3">S9.3A</strain>
    </source>
</reference>
<dbReference type="GO" id="GO:0016705">
    <property type="term" value="F:oxidoreductase activity, acting on paired donors, with incorporation or reduction of molecular oxygen"/>
    <property type="evidence" value="ECO:0007669"/>
    <property type="project" value="InterPro"/>
</dbReference>
<dbReference type="Proteomes" id="UP000317722">
    <property type="component" value="Unassembled WGS sequence"/>
</dbReference>
<dbReference type="InterPro" id="IPR050564">
    <property type="entry name" value="F420-G6PD/mer"/>
</dbReference>
<dbReference type="InterPro" id="IPR036661">
    <property type="entry name" value="Luciferase-like_sf"/>
</dbReference>
<dbReference type="RefSeq" id="WP_140736931.1">
    <property type="nucleotide sequence ID" value="NZ_RCZM01000001.1"/>
</dbReference>
<dbReference type="PANTHER" id="PTHR43244:SF2">
    <property type="entry name" value="CONSERVED HYPOTHETICAL ALANINE AND PROLINE-RICH PROTEIN"/>
    <property type="match status" value="1"/>
</dbReference>
<dbReference type="AlphaFoldDB" id="A0A502D5D7"/>
<dbReference type="SUPFAM" id="SSF51679">
    <property type="entry name" value="Bacterial luciferase-like"/>
    <property type="match status" value="1"/>
</dbReference>
<name>A0A502D5D7_9MICO</name>